<dbReference type="CDD" id="cd06920">
    <property type="entry name" value="NEAT"/>
    <property type="match status" value="1"/>
</dbReference>
<dbReference type="EMBL" id="CP012033">
    <property type="protein sequence ID" value="AKP63766.1"/>
    <property type="molecule type" value="Genomic_DNA"/>
</dbReference>
<feature type="chain" id="PRO_5041913704" evidence="3">
    <location>
        <begin position="20"/>
        <end position="256"/>
    </location>
</feature>
<dbReference type="InterPro" id="IPR037250">
    <property type="entry name" value="NEAT_dom_sf"/>
</dbReference>
<keyword evidence="2 3" id="KW-0732">Signal</keyword>
<dbReference type="Gene3D" id="2.60.40.1850">
    <property type="match status" value="1"/>
</dbReference>
<accession>A0AAC8ZFY8</accession>
<evidence type="ECO:0000256" key="1">
    <source>
        <dbReference type="ARBA" id="ARBA00004196"/>
    </source>
</evidence>
<dbReference type="RefSeq" id="WP_048732303.1">
    <property type="nucleotide sequence ID" value="NZ_CP012033.1"/>
</dbReference>
<evidence type="ECO:0000313" key="5">
    <source>
        <dbReference type="EMBL" id="AKP63766.1"/>
    </source>
</evidence>
<proteinExistence type="predicted"/>
<dbReference type="GO" id="GO:0030313">
    <property type="term" value="C:cell envelope"/>
    <property type="evidence" value="ECO:0007669"/>
    <property type="project" value="UniProtKB-SubCell"/>
</dbReference>
<dbReference type="AlphaFoldDB" id="A0AAC8ZFY8"/>
<sequence length="256" mass="27033">MKKSLTVMSALLMLSGVGAGIPLSQVATPTQSVQAAALNPAKLANGTYRVSFNIFKTGTKTASEAAGYFNPEAKVTVKDQKATVTLTATAAAANYIDGLTLGKKEAKVTKAATGNTYTFSDVDLTADQALGFKLTVPMNGKNVTMQQAATLAFKTSTLKATTKPATTTKKTTKAKAKTKVKLTTKRVKNKAKKVRGTTTKGAKVTVKRGKTTLGKVTTKKKAYTVKLKKAVKKSWKLKVTATKAGYKTVTKTVTVK</sequence>
<gene>
    <name evidence="5" type="ORF">ABN16_01305</name>
</gene>
<evidence type="ECO:0000256" key="3">
    <source>
        <dbReference type="SAM" id="SignalP"/>
    </source>
</evidence>
<evidence type="ECO:0000313" key="6">
    <source>
        <dbReference type="Proteomes" id="UP000036000"/>
    </source>
</evidence>
<organism evidence="5 6">
    <name type="scientific">Levilactobacillus koreensis</name>
    <dbReference type="NCBI Taxonomy" id="637971"/>
    <lineage>
        <taxon>Bacteria</taxon>
        <taxon>Bacillati</taxon>
        <taxon>Bacillota</taxon>
        <taxon>Bacilli</taxon>
        <taxon>Lactobacillales</taxon>
        <taxon>Lactobacillaceae</taxon>
        <taxon>Levilactobacillus</taxon>
    </lineage>
</organism>
<protein>
    <submittedName>
        <fullName evidence="5">Cell surface protein</fullName>
    </submittedName>
</protein>
<evidence type="ECO:0000259" key="4">
    <source>
        <dbReference type="PROSITE" id="PS50978"/>
    </source>
</evidence>
<dbReference type="PROSITE" id="PS50978">
    <property type="entry name" value="NEAT"/>
    <property type="match status" value="1"/>
</dbReference>
<name>A0AAC8ZFY8_9LACO</name>
<dbReference type="SMART" id="SM00725">
    <property type="entry name" value="NEAT"/>
    <property type="match status" value="1"/>
</dbReference>
<feature type="domain" description="NEAT" evidence="4">
    <location>
        <begin position="43"/>
        <end position="161"/>
    </location>
</feature>
<dbReference type="SUPFAM" id="SSF158911">
    <property type="entry name" value="NEAT domain-like"/>
    <property type="match status" value="1"/>
</dbReference>
<dbReference type="Pfam" id="PF05031">
    <property type="entry name" value="NEAT"/>
    <property type="match status" value="1"/>
</dbReference>
<comment type="subcellular location">
    <subcellularLocation>
        <location evidence="1">Cell envelope</location>
    </subcellularLocation>
</comment>
<feature type="signal peptide" evidence="3">
    <location>
        <begin position="1"/>
        <end position="19"/>
    </location>
</feature>
<evidence type="ECO:0000256" key="2">
    <source>
        <dbReference type="ARBA" id="ARBA00022729"/>
    </source>
</evidence>
<keyword evidence="6" id="KW-1185">Reference proteome</keyword>
<dbReference type="KEGG" id="lko:ABN16_01305"/>
<dbReference type="Proteomes" id="UP000036000">
    <property type="component" value="Chromosome"/>
</dbReference>
<dbReference type="InterPro" id="IPR006635">
    <property type="entry name" value="NEAT_dom"/>
</dbReference>
<reference evidence="5 6" key="1">
    <citation type="submission" date="2015-07" db="EMBL/GenBank/DDBJ databases">
        <title>Lactobacillus korensis/26-25/ whole genome sequencing.</title>
        <authorList>
            <person name="Kim M.K."/>
            <person name="Im W.-T."/>
            <person name="Srinivasan S."/>
            <person name="Lee J.-J."/>
        </authorList>
    </citation>
    <scope>NUCLEOTIDE SEQUENCE [LARGE SCALE GENOMIC DNA]</scope>
    <source>
        <strain evidence="5 6">26-25</strain>
    </source>
</reference>